<sequence>MSATKTGKRNTLGIISSLAFFFGSMLFLPQFGQYAIIGVWLFMGGSGLMFIDTLKRQPAEL</sequence>
<dbReference type="RefSeq" id="WP_229159079.1">
    <property type="nucleotide sequence ID" value="NZ_JAJEWP010000001.1"/>
</dbReference>
<gene>
    <name evidence="3" type="ORF">LJ739_08265</name>
</gene>
<keyword evidence="1" id="KW-0812">Transmembrane</keyword>
<evidence type="ECO:0000313" key="4">
    <source>
        <dbReference type="Proteomes" id="UP001520878"/>
    </source>
</evidence>
<dbReference type="Pfam" id="PF14145">
    <property type="entry name" value="YrhK"/>
    <property type="match status" value="1"/>
</dbReference>
<evidence type="ECO:0000313" key="3">
    <source>
        <dbReference type="EMBL" id="MCC2616231.1"/>
    </source>
</evidence>
<keyword evidence="1" id="KW-1133">Transmembrane helix</keyword>
<name>A0ABS8GAH6_9ALTE</name>
<feature type="transmembrane region" description="Helical" evidence="1">
    <location>
        <begin position="12"/>
        <end position="28"/>
    </location>
</feature>
<proteinExistence type="predicted"/>
<feature type="transmembrane region" description="Helical" evidence="1">
    <location>
        <begin position="34"/>
        <end position="51"/>
    </location>
</feature>
<reference evidence="3 4" key="1">
    <citation type="submission" date="2021-10" db="EMBL/GenBank/DDBJ databases">
        <title>Draft genome of Aestuariibacter halophilus JC2043.</title>
        <authorList>
            <person name="Emsley S.A."/>
            <person name="Pfannmuller K.M."/>
            <person name="Ushijima B."/>
            <person name="Saw J.H."/>
            <person name="Videau P."/>
        </authorList>
    </citation>
    <scope>NUCLEOTIDE SEQUENCE [LARGE SCALE GENOMIC DNA]</scope>
    <source>
        <strain evidence="3 4">JC2043</strain>
    </source>
</reference>
<dbReference type="InterPro" id="IPR025424">
    <property type="entry name" value="YrhK_domain"/>
</dbReference>
<protein>
    <submittedName>
        <fullName evidence="3">YrhK family protein</fullName>
    </submittedName>
</protein>
<keyword evidence="1" id="KW-0472">Membrane</keyword>
<dbReference type="Proteomes" id="UP001520878">
    <property type="component" value="Unassembled WGS sequence"/>
</dbReference>
<organism evidence="3 4">
    <name type="scientific">Fluctibacter halophilus</name>
    <dbReference type="NCBI Taxonomy" id="226011"/>
    <lineage>
        <taxon>Bacteria</taxon>
        <taxon>Pseudomonadati</taxon>
        <taxon>Pseudomonadota</taxon>
        <taxon>Gammaproteobacteria</taxon>
        <taxon>Alteromonadales</taxon>
        <taxon>Alteromonadaceae</taxon>
        <taxon>Fluctibacter</taxon>
    </lineage>
</organism>
<evidence type="ECO:0000256" key="1">
    <source>
        <dbReference type="SAM" id="Phobius"/>
    </source>
</evidence>
<accession>A0ABS8GAH6</accession>
<evidence type="ECO:0000259" key="2">
    <source>
        <dbReference type="Pfam" id="PF14145"/>
    </source>
</evidence>
<comment type="caution">
    <text evidence="3">The sequence shown here is derived from an EMBL/GenBank/DDBJ whole genome shotgun (WGS) entry which is preliminary data.</text>
</comment>
<keyword evidence="4" id="KW-1185">Reference proteome</keyword>
<feature type="domain" description="YrhK" evidence="2">
    <location>
        <begin position="13"/>
        <end position="53"/>
    </location>
</feature>
<dbReference type="EMBL" id="JAJEWP010000001">
    <property type="protein sequence ID" value="MCC2616231.1"/>
    <property type="molecule type" value="Genomic_DNA"/>
</dbReference>